<evidence type="ECO:0000256" key="3">
    <source>
        <dbReference type="ARBA" id="ARBA00022692"/>
    </source>
</evidence>
<dbReference type="GO" id="GO:0005886">
    <property type="term" value="C:plasma membrane"/>
    <property type="evidence" value="ECO:0007669"/>
    <property type="project" value="TreeGrafter"/>
</dbReference>
<feature type="transmembrane region" description="Helical" evidence="7">
    <location>
        <begin position="449"/>
        <end position="468"/>
    </location>
</feature>
<evidence type="ECO:0000256" key="5">
    <source>
        <dbReference type="ARBA" id="ARBA00023136"/>
    </source>
</evidence>
<sequence>MLLADASSGIRLSLSWVDYLMLFLYFATVLAIGIAAKRKVKTSMDFFLSGRSMPAWITGLAFVSANLGATEILGMAANGAEIGMATLHYYIVGAVPAMVFLGLVMMPFYYGSKVRSVPQFMLRRFGKSAHVVNSIAFAVSNVLIAGINLYAMAIIIEAMLGWPQWVAIIVSAGFVLLYITLGGLSGAIYNEVMQFFVIIAGLVPLTIVGLHRVHGWSGLKESLMHTEGVSRLHLSAWQGTGIGDVTNPIGANWLAIVLGLGFVLGFGYWTTNFTEVQRAFSAKNMSAARRTPLIGAFPKLFIPFIVVVPGLIAAATVGNQFADGSLTYNEAIPKLIQMYLPNGVLGVAVTGLMASFMAGMAANVSSFNTVFTYDIWQEYIKPKMPDDYYLSVGRWITAIGVVVGIATAFLAAQFGNIMTYMQTLFSFFNAPLFGVFILGLLWKKMTPAAGLWGYIAGIVAPTIVWIAYLNNESLFGSATAETMYGAIWSFVAVIVVSVVVTLFTKPKPVEELKGLVYGIGTLDMKSDVVAGDAAWYRSPALLGTGALVLCVLLYLPFL</sequence>
<feature type="transmembrane region" description="Helical" evidence="7">
    <location>
        <begin position="89"/>
        <end position="110"/>
    </location>
</feature>
<evidence type="ECO:0000256" key="7">
    <source>
        <dbReference type="SAM" id="Phobius"/>
    </source>
</evidence>
<dbReference type="PROSITE" id="PS50283">
    <property type="entry name" value="NA_SOLUT_SYMP_3"/>
    <property type="match status" value="1"/>
</dbReference>
<feature type="transmembrane region" description="Helical" evidence="7">
    <location>
        <begin position="483"/>
        <end position="503"/>
    </location>
</feature>
<feature type="transmembrane region" description="Helical" evidence="7">
    <location>
        <begin position="253"/>
        <end position="271"/>
    </location>
</feature>
<dbReference type="GO" id="GO:0005412">
    <property type="term" value="F:D-glucose:sodium symporter activity"/>
    <property type="evidence" value="ECO:0007669"/>
    <property type="project" value="TreeGrafter"/>
</dbReference>
<keyword evidence="3 7" id="KW-0812">Transmembrane</keyword>
<feature type="transmembrane region" description="Helical" evidence="7">
    <location>
        <begin position="162"/>
        <end position="181"/>
    </location>
</feature>
<keyword evidence="9" id="KW-1185">Reference proteome</keyword>
<evidence type="ECO:0000256" key="2">
    <source>
        <dbReference type="ARBA" id="ARBA00006434"/>
    </source>
</evidence>
<dbReference type="Proteomes" id="UP000462152">
    <property type="component" value="Unassembled WGS sequence"/>
</dbReference>
<protein>
    <submittedName>
        <fullName evidence="8">Sodium/solute symporter</fullName>
    </submittedName>
</protein>
<dbReference type="Gene3D" id="1.20.1730.10">
    <property type="entry name" value="Sodium/glucose cotransporter"/>
    <property type="match status" value="1"/>
</dbReference>
<evidence type="ECO:0000256" key="1">
    <source>
        <dbReference type="ARBA" id="ARBA00004141"/>
    </source>
</evidence>
<feature type="transmembrane region" description="Helical" evidence="7">
    <location>
        <begin position="131"/>
        <end position="156"/>
    </location>
</feature>
<proteinExistence type="inferred from homology"/>
<feature type="transmembrane region" description="Helical" evidence="7">
    <location>
        <begin position="534"/>
        <end position="555"/>
    </location>
</feature>
<evidence type="ECO:0000313" key="9">
    <source>
        <dbReference type="Proteomes" id="UP000462152"/>
    </source>
</evidence>
<feature type="transmembrane region" description="Helical" evidence="7">
    <location>
        <begin position="344"/>
        <end position="371"/>
    </location>
</feature>
<keyword evidence="4 7" id="KW-1133">Transmembrane helix</keyword>
<evidence type="ECO:0000256" key="6">
    <source>
        <dbReference type="RuleBase" id="RU362091"/>
    </source>
</evidence>
<comment type="subcellular location">
    <subcellularLocation>
        <location evidence="1">Membrane</location>
        <topology evidence="1">Multi-pass membrane protein</topology>
    </subcellularLocation>
</comment>
<dbReference type="EMBL" id="WOGT01000004">
    <property type="protein sequence ID" value="MUN55266.1"/>
    <property type="molecule type" value="Genomic_DNA"/>
</dbReference>
<comment type="similarity">
    <text evidence="2 6">Belongs to the sodium:solute symporter (SSF) (TC 2.A.21) family.</text>
</comment>
<dbReference type="CDD" id="cd11478">
    <property type="entry name" value="SLC5sbd_u2"/>
    <property type="match status" value="1"/>
</dbReference>
<keyword evidence="5 7" id="KW-0472">Membrane</keyword>
<evidence type="ECO:0000256" key="4">
    <source>
        <dbReference type="ARBA" id="ARBA00022989"/>
    </source>
</evidence>
<dbReference type="PANTHER" id="PTHR11819:SF195">
    <property type="entry name" value="SODIUM_GLUCOSE COTRANSPORTER 4"/>
    <property type="match status" value="1"/>
</dbReference>
<feature type="transmembrane region" description="Helical" evidence="7">
    <location>
        <begin position="56"/>
        <end position="77"/>
    </location>
</feature>
<dbReference type="NCBIfam" id="TIGR00813">
    <property type="entry name" value="sss"/>
    <property type="match status" value="1"/>
</dbReference>
<dbReference type="Pfam" id="PF00474">
    <property type="entry name" value="SSF"/>
    <property type="match status" value="1"/>
</dbReference>
<feature type="transmembrane region" description="Helical" evidence="7">
    <location>
        <begin position="392"/>
        <end position="414"/>
    </location>
</feature>
<evidence type="ECO:0000313" key="8">
    <source>
        <dbReference type="EMBL" id="MUN55266.1"/>
    </source>
</evidence>
<accession>A0A7K1LJ96</accession>
<feature type="transmembrane region" description="Helical" evidence="7">
    <location>
        <begin position="292"/>
        <end position="317"/>
    </location>
</feature>
<dbReference type="InterPro" id="IPR038377">
    <property type="entry name" value="Na/Glc_symporter_sf"/>
</dbReference>
<name>A0A7K1LJ96_9MICC</name>
<reference evidence="8 9" key="1">
    <citation type="submission" date="2019-12" db="EMBL/GenBank/DDBJ databases">
        <authorList>
            <person name="Li J."/>
            <person name="Shi Y."/>
            <person name="Xu G."/>
            <person name="Xiao D."/>
            <person name="Ran X."/>
        </authorList>
    </citation>
    <scope>NUCLEOTIDE SEQUENCE [LARGE SCALE GENOMIC DNA]</scope>
    <source>
        <strain evidence="8 9">JCM 15915</strain>
    </source>
</reference>
<feature type="transmembrane region" description="Helical" evidence="7">
    <location>
        <begin position="420"/>
        <end position="442"/>
    </location>
</feature>
<gene>
    <name evidence="8" type="ORF">GMA10_08605</name>
</gene>
<organism evidence="8 9">
    <name type="scientific">Rothia koreensis</name>
    <dbReference type="NCBI Taxonomy" id="592378"/>
    <lineage>
        <taxon>Bacteria</taxon>
        <taxon>Bacillati</taxon>
        <taxon>Actinomycetota</taxon>
        <taxon>Actinomycetes</taxon>
        <taxon>Micrococcales</taxon>
        <taxon>Micrococcaceae</taxon>
        <taxon>Rothia</taxon>
    </lineage>
</organism>
<dbReference type="InterPro" id="IPR001734">
    <property type="entry name" value="Na/solute_symporter"/>
</dbReference>
<feature type="transmembrane region" description="Helical" evidence="7">
    <location>
        <begin position="16"/>
        <end position="36"/>
    </location>
</feature>
<dbReference type="RefSeq" id="WP_129316430.1">
    <property type="nucleotide sequence ID" value="NZ_CP197643.1"/>
</dbReference>
<comment type="caution">
    <text evidence="8">The sequence shown here is derived from an EMBL/GenBank/DDBJ whole genome shotgun (WGS) entry which is preliminary data.</text>
</comment>
<dbReference type="PANTHER" id="PTHR11819">
    <property type="entry name" value="SOLUTE CARRIER FAMILY 5"/>
    <property type="match status" value="1"/>
</dbReference>
<dbReference type="AlphaFoldDB" id="A0A7K1LJ96"/>
<feature type="transmembrane region" description="Helical" evidence="7">
    <location>
        <begin position="193"/>
        <end position="214"/>
    </location>
</feature>
<dbReference type="OrthoDB" id="9814523at2"/>